<evidence type="ECO:0000256" key="1">
    <source>
        <dbReference type="ARBA" id="ARBA00005417"/>
    </source>
</evidence>
<dbReference type="SUPFAM" id="SSF52540">
    <property type="entry name" value="P-loop containing nucleoside triphosphate hydrolases"/>
    <property type="match status" value="1"/>
</dbReference>
<feature type="domain" description="ABC transporter" evidence="5">
    <location>
        <begin position="7"/>
        <end position="237"/>
    </location>
</feature>
<evidence type="ECO:0000259" key="5">
    <source>
        <dbReference type="PROSITE" id="PS50893"/>
    </source>
</evidence>
<evidence type="ECO:0000313" key="6">
    <source>
        <dbReference type="EMBL" id="MBC2607444.1"/>
    </source>
</evidence>
<dbReference type="Proteomes" id="UP000526501">
    <property type="component" value="Unassembled WGS sequence"/>
</dbReference>
<protein>
    <submittedName>
        <fullName evidence="6">ABC transporter ATP-binding protein</fullName>
    </submittedName>
</protein>
<comment type="caution">
    <text evidence="6">The sequence shown here is derived from an EMBL/GenBank/DDBJ whole genome shotgun (WGS) entry which is preliminary data.</text>
</comment>
<dbReference type="SMART" id="SM00382">
    <property type="entry name" value="AAA"/>
    <property type="match status" value="1"/>
</dbReference>
<name>A0A7X1E9I1_9BACT</name>
<organism evidence="6 7">
    <name type="scientific">Pelagicoccus albus</name>
    <dbReference type="NCBI Taxonomy" id="415222"/>
    <lineage>
        <taxon>Bacteria</taxon>
        <taxon>Pseudomonadati</taxon>
        <taxon>Verrucomicrobiota</taxon>
        <taxon>Opitutia</taxon>
        <taxon>Puniceicoccales</taxon>
        <taxon>Pelagicoccaceae</taxon>
        <taxon>Pelagicoccus</taxon>
    </lineage>
</organism>
<evidence type="ECO:0000256" key="3">
    <source>
        <dbReference type="ARBA" id="ARBA00022741"/>
    </source>
</evidence>
<dbReference type="Pfam" id="PF00005">
    <property type="entry name" value="ABC_tran"/>
    <property type="match status" value="1"/>
</dbReference>
<dbReference type="GO" id="GO:0005524">
    <property type="term" value="F:ATP binding"/>
    <property type="evidence" value="ECO:0007669"/>
    <property type="project" value="UniProtKB-KW"/>
</dbReference>
<reference evidence="6 7" key="1">
    <citation type="submission" date="2020-07" db="EMBL/GenBank/DDBJ databases">
        <authorList>
            <person name="Feng X."/>
        </authorList>
    </citation>
    <scope>NUCLEOTIDE SEQUENCE [LARGE SCALE GENOMIC DNA]</scope>
    <source>
        <strain evidence="6 7">JCM23202</strain>
    </source>
</reference>
<accession>A0A7X1E9I1</accession>
<proteinExistence type="inferred from homology"/>
<evidence type="ECO:0000256" key="2">
    <source>
        <dbReference type="ARBA" id="ARBA00022448"/>
    </source>
</evidence>
<dbReference type="PANTHER" id="PTHR43335">
    <property type="entry name" value="ABC TRANSPORTER, ATP-BINDING PROTEIN"/>
    <property type="match status" value="1"/>
</dbReference>
<dbReference type="EMBL" id="JACHVC010000013">
    <property type="protein sequence ID" value="MBC2607444.1"/>
    <property type="molecule type" value="Genomic_DNA"/>
</dbReference>
<evidence type="ECO:0000256" key="4">
    <source>
        <dbReference type="ARBA" id="ARBA00022840"/>
    </source>
</evidence>
<dbReference type="InterPro" id="IPR027417">
    <property type="entry name" value="P-loop_NTPase"/>
</dbReference>
<dbReference type="InterPro" id="IPR003439">
    <property type="entry name" value="ABC_transporter-like_ATP-bd"/>
</dbReference>
<dbReference type="GO" id="GO:0016887">
    <property type="term" value="F:ATP hydrolysis activity"/>
    <property type="evidence" value="ECO:0007669"/>
    <property type="project" value="InterPro"/>
</dbReference>
<comment type="similarity">
    <text evidence="1">Belongs to the ABC transporter superfamily.</text>
</comment>
<gene>
    <name evidence="6" type="ORF">H5P27_15430</name>
</gene>
<keyword evidence="2" id="KW-0813">Transport</keyword>
<keyword evidence="4 6" id="KW-0067">ATP-binding</keyword>
<sequence>MSYTNVIEARGLLKRYGPQTVLNKVDLTLPPGAIGLLGPNGAGKSTFIKCLLQLEQKDAGSVSLLGADIDQFGRETRRRIGYAPEQDCHIPGMVGCEYVTYCGELSGMPFEAARQRAHEMLDFVGMGQERYRKVDTYSTGMKQRIKIAQALVHDPDLVFLDEPTNGLDPKGQALILELIERIWKESGISVVLSSHLLHDVDRICDRIVIIAQGQIVAHDTLAALKSRRRPEAEVVVADQKERLMNLLAEKGWPARMLNNGNLKVEHGEASLNPLISLMRESGIVPLEIKESPNALNELFLQALETKREVAL</sequence>
<dbReference type="PROSITE" id="PS50893">
    <property type="entry name" value="ABC_TRANSPORTER_2"/>
    <property type="match status" value="1"/>
</dbReference>
<dbReference type="Gene3D" id="3.40.50.300">
    <property type="entry name" value="P-loop containing nucleotide triphosphate hydrolases"/>
    <property type="match status" value="1"/>
</dbReference>
<dbReference type="InterPro" id="IPR003593">
    <property type="entry name" value="AAA+_ATPase"/>
</dbReference>
<evidence type="ECO:0000313" key="7">
    <source>
        <dbReference type="Proteomes" id="UP000526501"/>
    </source>
</evidence>
<dbReference type="CDD" id="cd03230">
    <property type="entry name" value="ABC_DR_subfamily_A"/>
    <property type="match status" value="1"/>
</dbReference>
<dbReference type="AlphaFoldDB" id="A0A7X1E9I1"/>
<keyword evidence="3" id="KW-0547">Nucleotide-binding</keyword>
<dbReference type="RefSeq" id="WP_185661333.1">
    <property type="nucleotide sequence ID" value="NZ_CAWPOO010000013.1"/>
</dbReference>
<keyword evidence="7" id="KW-1185">Reference proteome</keyword>